<feature type="transmembrane region" description="Helical" evidence="1">
    <location>
        <begin position="6"/>
        <end position="27"/>
    </location>
</feature>
<dbReference type="AlphaFoldDB" id="A0A1W6N5F1"/>
<evidence type="ECO:0000256" key="1">
    <source>
        <dbReference type="SAM" id="Phobius"/>
    </source>
</evidence>
<feature type="domain" description="CNNM transmembrane" evidence="2">
    <location>
        <begin position="8"/>
        <end position="58"/>
    </location>
</feature>
<dbReference type="KEGG" id="naf:GQ61_07025"/>
<gene>
    <name evidence="3" type="ORF">GQ61_07025</name>
</gene>
<organism evidence="3 4">
    <name type="scientific">Candidatus Nucleicultrix amoebiphila FS5</name>
    <dbReference type="NCBI Taxonomy" id="1414854"/>
    <lineage>
        <taxon>Bacteria</taxon>
        <taxon>Pseudomonadati</taxon>
        <taxon>Pseudomonadota</taxon>
        <taxon>Alphaproteobacteria</taxon>
        <taxon>Holosporales</taxon>
        <taxon>Candidatus Nucleicultricaceae</taxon>
        <taxon>Candidatus Nucleicultrix</taxon>
    </lineage>
</organism>
<evidence type="ECO:0000313" key="4">
    <source>
        <dbReference type="Proteomes" id="UP000237351"/>
    </source>
</evidence>
<keyword evidence="1" id="KW-0812">Transmembrane</keyword>
<proteinExistence type="predicted"/>
<dbReference type="Pfam" id="PF01595">
    <property type="entry name" value="CNNM"/>
    <property type="match status" value="1"/>
</dbReference>
<keyword evidence="4" id="KW-1185">Reference proteome</keyword>
<dbReference type="InterPro" id="IPR002550">
    <property type="entry name" value="CNNM"/>
</dbReference>
<dbReference type="STRING" id="1414854.GQ61_07025"/>
<protein>
    <recommendedName>
        <fullName evidence="2">CNNM transmembrane domain-containing protein</fullName>
    </recommendedName>
</protein>
<evidence type="ECO:0000313" key="3">
    <source>
        <dbReference type="EMBL" id="ARN85083.1"/>
    </source>
</evidence>
<evidence type="ECO:0000259" key="2">
    <source>
        <dbReference type="Pfam" id="PF01595"/>
    </source>
</evidence>
<dbReference type="Proteomes" id="UP000237351">
    <property type="component" value="Chromosome"/>
</dbReference>
<keyword evidence="1" id="KW-1133">Transmembrane helix</keyword>
<keyword evidence="1" id="KW-0472">Membrane</keyword>
<sequence length="59" mass="6545">MYLLDLGIIFLLIIANGILAMTEFAIVSSNRNKISHMAKTNKGARVAHQLMDNPGEFLK</sequence>
<accession>A0A1W6N5F1</accession>
<name>A0A1W6N5F1_9PROT</name>
<dbReference type="OrthoDB" id="9805314at2"/>
<reference evidence="3 4" key="1">
    <citation type="submission" date="2014-06" db="EMBL/GenBank/DDBJ databases">
        <title>The genome of the endonuclear symbiont Nucleicultrix amoebiphila.</title>
        <authorList>
            <person name="Schulz F."/>
            <person name="Horn M."/>
        </authorList>
    </citation>
    <scope>NUCLEOTIDE SEQUENCE [LARGE SCALE GENOMIC DNA]</scope>
    <source>
        <strain evidence="3 4">FS5</strain>
    </source>
</reference>
<dbReference type="RefSeq" id="WP_085784605.1">
    <property type="nucleotide sequence ID" value="NZ_CP008743.1"/>
</dbReference>
<dbReference type="EMBL" id="CP008743">
    <property type="protein sequence ID" value="ARN85083.1"/>
    <property type="molecule type" value="Genomic_DNA"/>
</dbReference>